<name>A0A0G0KYV7_9BACT</name>
<evidence type="ECO:0000256" key="1">
    <source>
        <dbReference type="SAM" id="Phobius"/>
    </source>
</evidence>
<keyword evidence="1" id="KW-0472">Membrane</keyword>
<sequence>MRSFLLILLLIIISVVIDYIGLAISGNSNTLDTTTGVFSYLIRILFPYISARYVMGKRSPKNLIFWIKFILTFIIVALLMWFFSTLIINMIADYQSTSHDILKRFGWLRGLEPPTSRSTTSRSNQLSYSHHLINLLKFLSSKTFSRNLF</sequence>
<feature type="transmembrane region" description="Helical" evidence="1">
    <location>
        <begin position="63"/>
        <end position="83"/>
    </location>
</feature>
<accession>A0A0G0KYV7</accession>
<dbReference type="AntiFam" id="ANF00014">
    <property type="entry name" value="tRNA translation"/>
</dbReference>
<proteinExistence type="predicted"/>
<dbReference type="EMBL" id="LBVL01000027">
    <property type="protein sequence ID" value="KKQ83927.1"/>
    <property type="molecule type" value="Genomic_DNA"/>
</dbReference>
<reference evidence="2 3" key="1">
    <citation type="journal article" date="2015" name="Nature">
        <title>rRNA introns, odd ribosomes, and small enigmatic genomes across a large radiation of phyla.</title>
        <authorList>
            <person name="Brown C.T."/>
            <person name="Hug L.A."/>
            <person name="Thomas B.C."/>
            <person name="Sharon I."/>
            <person name="Castelle C.J."/>
            <person name="Singh A."/>
            <person name="Wilkins M.J."/>
            <person name="Williams K.H."/>
            <person name="Banfield J.F."/>
        </authorList>
    </citation>
    <scope>NUCLEOTIDE SEQUENCE [LARGE SCALE GENOMIC DNA]</scope>
</reference>
<dbReference type="AlphaFoldDB" id="A0A0G0KYV7"/>
<evidence type="ECO:0000313" key="2">
    <source>
        <dbReference type="EMBL" id="KKQ83927.1"/>
    </source>
</evidence>
<protein>
    <submittedName>
        <fullName evidence="2">Uncharacterized protein</fullName>
    </submittedName>
</protein>
<comment type="caution">
    <text evidence="2">The sequence shown here is derived from an EMBL/GenBank/DDBJ whole genome shotgun (WGS) entry which is preliminary data.</text>
</comment>
<dbReference type="Proteomes" id="UP000034081">
    <property type="component" value="Unassembled WGS sequence"/>
</dbReference>
<gene>
    <name evidence="2" type="ORF">UT08_C0027G0004</name>
</gene>
<organism evidence="2 3">
    <name type="scientific">Candidatus Woesebacteria bacterium GW2011_GWB1_38_8</name>
    <dbReference type="NCBI Taxonomy" id="1618570"/>
    <lineage>
        <taxon>Bacteria</taxon>
        <taxon>Candidatus Woeseibacteriota</taxon>
    </lineage>
</organism>
<keyword evidence="1" id="KW-1133">Transmembrane helix</keyword>
<evidence type="ECO:0000313" key="3">
    <source>
        <dbReference type="Proteomes" id="UP000034081"/>
    </source>
</evidence>
<keyword evidence="1" id="KW-0812">Transmembrane</keyword>
<feature type="transmembrane region" description="Helical" evidence="1">
    <location>
        <begin position="33"/>
        <end position="51"/>
    </location>
</feature>